<evidence type="ECO:0000313" key="2">
    <source>
        <dbReference type="Proteomes" id="UP001054945"/>
    </source>
</evidence>
<organism evidence="1 2">
    <name type="scientific">Caerostris extrusa</name>
    <name type="common">Bark spider</name>
    <name type="synonym">Caerostris bankana</name>
    <dbReference type="NCBI Taxonomy" id="172846"/>
    <lineage>
        <taxon>Eukaryota</taxon>
        <taxon>Metazoa</taxon>
        <taxon>Ecdysozoa</taxon>
        <taxon>Arthropoda</taxon>
        <taxon>Chelicerata</taxon>
        <taxon>Arachnida</taxon>
        <taxon>Araneae</taxon>
        <taxon>Araneomorphae</taxon>
        <taxon>Entelegynae</taxon>
        <taxon>Araneoidea</taxon>
        <taxon>Araneidae</taxon>
        <taxon>Caerostris</taxon>
    </lineage>
</organism>
<protein>
    <recommendedName>
        <fullName evidence="3">Transposase</fullName>
    </recommendedName>
</protein>
<evidence type="ECO:0008006" key="3">
    <source>
        <dbReference type="Google" id="ProtNLM"/>
    </source>
</evidence>
<keyword evidence="2" id="KW-1185">Reference proteome</keyword>
<reference evidence="1 2" key="1">
    <citation type="submission" date="2021-06" db="EMBL/GenBank/DDBJ databases">
        <title>Caerostris extrusa draft genome.</title>
        <authorList>
            <person name="Kono N."/>
            <person name="Arakawa K."/>
        </authorList>
    </citation>
    <scope>NUCLEOTIDE SEQUENCE [LARGE SCALE GENOMIC DNA]</scope>
</reference>
<gene>
    <name evidence="1" type="ORF">CEXT_9561</name>
</gene>
<evidence type="ECO:0000313" key="1">
    <source>
        <dbReference type="EMBL" id="GIZ04682.1"/>
    </source>
</evidence>
<comment type="caution">
    <text evidence="1">The sequence shown here is derived from an EMBL/GenBank/DDBJ whole genome shotgun (WGS) entry which is preliminary data.</text>
</comment>
<proteinExistence type="predicted"/>
<dbReference type="Gene3D" id="3.30.420.10">
    <property type="entry name" value="Ribonuclease H-like superfamily/Ribonuclease H"/>
    <property type="match status" value="1"/>
</dbReference>
<accession>A0AAV4YB87</accession>
<dbReference type="Proteomes" id="UP001054945">
    <property type="component" value="Unassembled WGS sequence"/>
</dbReference>
<sequence>MNQKTNRIDYKKQTEWITQKSAFCWASHTARVINERSVWKLVLHPQYSPVLVSSEYHLFSSMSHSFSMKRFKISKHDFMARHVWFLWEVICKLPET</sequence>
<dbReference type="GO" id="GO:0003676">
    <property type="term" value="F:nucleic acid binding"/>
    <property type="evidence" value="ECO:0007669"/>
    <property type="project" value="InterPro"/>
</dbReference>
<dbReference type="AlphaFoldDB" id="A0AAV4YB87"/>
<name>A0AAV4YB87_CAEEX</name>
<dbReference type="InterPro" id="IPR036397">
    <property type="entry name" value="RNaseH_sf"/>
</dbReference>
<dbReference type="EMBL" id="BPLR01019123">
    <property type="protein sequence ID" value="GIZ04682.1"/>
    <property type="molecule type" value="Genomic_DNA"/>
</dbReference>